<evidence type="ECO:0000259" key="4">
    <source>
        <dbReference type="Pfam" id="PF25426"/>
    </source>
</evidence>
<protein>
    <recommendedName>
        <fullName evidence="4">Mitochondrial chaperone BCS1-like ATPase lid domain-containing protein</fullName>
    </recommendedName>
</protein>
<name>A0A8H4RBY2_9HELO</name>
<dbReference type="GO" id="GO:0005524">
    <property type="term" value="F:ATP binding"/>
    <property type="evidence" value="ECO:0007669"/>
    <property type="project" value="UniProtKB-KW"/>
</dbReference>
<organism evidence="5 6">
    <name type="scientific">Cudoniella acicularis</name>
    <dbReference type="NCBI Taxonomy" id="354080"/>
    <lineage>
        <taxon>Eukaryota</taxon>
        <taxon>Fungi</taxon>
        <taxon>Dikarya</taxon>
        <taxon>Ascomycota</taxon>
        <taxon>Pezizomycotina</taxon>
        <taxon>Leotiomycetes</taxon>
        <taxon>Helotiales</taxon>
        <taxon>Tricladiaceae</taxon>
        <taxon>Cudoniella</taxon>
    </lineage>
</organism>
<dbReference type="Pfam" id="PF25426">
    <property type="entry name" value="AAA_lid_BCS1"/>
    <property type="match status" value="1"/>
</dbReference>
<evidence type="ECO:0000313" key="6">
    <source>
        <dbReference type="Proteomes" id="UP000566819"/>
    </source>
</evidence>
<sequence length="367" mass="40981">MDCSTHLLGVREPNSHCGKTIPRVQHLAKEFASNVPELKFSPAKIFSFLMEHRKSPEEAIGNVEKLISKPIKAKSKPLTISEDTKRKDTQPEIARDSKWDKESLVTEVPTEMVQTPLASEQPTALPGSPIISPSKHFLNLIGFPSPTPAVSTPQAVSSSSSLASRHNLIRKGLYALTIMKMYRSTSSVVRRLTSSPASSSSLRLKPRLKSASYPYYRMLFYSYFYLGSRYKSASLPTIRTIGPKDVIMILPTVLVLEADNPDFKECLTTCLINKPTRVIIVTNTDFKATETRLTMFLDDHVFLPYLFLDSVVPVFENPCVGLCGTKKAVRRALYLERHNFEIRATNAMDRGVFVVSGRALVILSEIV</sequence>
<proteinExistence type="predicted"/>
<feature type="region of interest" description="Disordered" evidence="3">
    <location>
        <begin position="77"/>
        <end position="101"/>
    </location>
</feature>
<gene>
    <name evidence="5" type="ORF">G7Y89_g11446</name>
</gene>
<evidence type="ECO:0000256" key="2">
    <source>
        <dbReference type="ARBA" id="ARBA00022840"/>
    </source>
</evidence>
<evidence type="ECO:0000256" key="3">
    <source>
        <dbReference type="SAM" id="MobiDB-lite"/>
    </source>
</evidence>
<comment type="caution">
    <text evidence="5">The sequence shown here is derived from an EMBL/GenBank/DDBJ whole genome shotgun (WGS) entry which is preliminary data.</text>
</comment>
<dbReference type="AlphaFoldDB" id="A0A8H4RBY2"/>
<reference evidence="5 6" key="1">
    <citation type="submission" date="2020-03" db="EMBL/GenBank/DDBJ databases">
        <title>Draft Genome Sequence of Cudoniella acicularis.</title>
        <authorList>
            <person name="Buettner E."/>
            <person name="Kellner H."/>
        </authorList>
    </citation>
    <scope>NUCLEOTIDE SEQUENCE [LARGE SCALE GENOMIC DNA]</scope>
    <source>
        <strain evidence="5 6">DSM 108380</strain>
    </source>
</reference>
<keyword evidence="6" id="KW-1185">Reference proteome</keyword>
<feature type="domain" description="Mitochondrial chaperone BCS1-like ATPase lid" evidence="4">
    <location>
        <begin position="25"/>
        <end position="64"/>
    </location>
</feature>
<dbReference type="EMBL" id="JAAMPI010001100">
    <property type="protein sequence ID" value="KAF4626708.1"/>
    <property type="molecule type" value="Genomic_DNA"/>
</dbReference>
<dbReference type="InterPro" id="IPR057495">
    <property type="entry name" value="AAA_lid_BCS1"/>
</dbReference>
<keyword evidence="2" id="KW-0067">ATP-binding</keyword>
<feature type="compositionally biased region" description="Basic and acidic residues" evidence="3">
    <location>
        <begin position="82"/>
        <end position="101"/>
    </location>
</feature>
<evidence type="ECO:0000256" key="1">
    <source>
        <dbReference type="ARBA" id="ARBA00022741"/>
    </source>
</evidence>
<accession>A0A8H4RBY2</accession>
<dbReference type="OrthoDB" id="2849215at2759"/>
<keyword evidence="1" id="KW-0547">Nucleotide-binding</keyword>
<dbReference type="Proteomes" id="UP000566819">
    <property type="component" value="Unassembled WGS sequence"/>
</dbReference>
<evidence type="ECO:0000313" key="5">
    <source>
        <dbReference type="EMBL" id="KAF4626708.1"/>
    </source>
</evidence>